<dbReference type="PANTHER" id="PTHR48050:SF5">
    <property type="entry name" value="UDP-GLUCOSE,STEROL TRANSFERASE"/>
    <property type="match status" value="1"/>
</dbReference>
<dbReference type="PANTHER" id="PTHR48050">
    <property type="entry name" value="STEROL 3-BETA-GLUCOSYLTRANSFERASE"/>
    <property type="match status" value="1"/>
</dbReference>
<keyword evidence="1" id="KW-0808">Transferase</keyword>
<dbReference type="CDD" id="cd03784">
    <property type="entry name" value="GT1_Gtf-like"/>
    <property type="match status" value="1"/>
</dbReference>
<comment type="caution">
    <text evidence="5">The sequence shown here is derived from an EMBL/GenBank/DDBJ whole genome shotgun (WGS) entry which is preliminary data.</text>
</comment>
<feature type="compositionally biased region" description="Low complexity" evidence="2">
    <location>
        <begin position="146"/>
        <end position="158"/>
    </location>
</feature>
<reference evidence="5 6" key="1">
    <citation type="submission" date="2024-02" db="EMBL/GenBank/DDBJ databases">
        <title>De novo assembly and annotation of 12 fungi associated with fruit tree decline syndrome in Ontario, Canada.</title>
        <authorList>
            <person name="Sulman M."/>
            <person name="Ellouze W."/>
            <person name="Ilyukhin E."/>
        </authorList>
    </citation>
    <scope>NUCLEOTIDE SEQUENCE [LARGE SCALE GENOMIC DNA]</scope>
    <source>
        <strain evidence="5 6">M1-105</strain>
    </source>
</reference>
<evidence type="ECO:0000256" key="2">
    <source>
        <dbReference type="SAM" id="MobiDB-lite"/>
    </source>
</evidence>
<feature type="region of interest" description="Disordered" evidence="2">
    <location>
        <begin position="1254"/>
        <end position="1296"/>
    </location>
</feature>
<evidence type="ECO:0000313" key="6">
    <source>
        <dbReference type="Proteomes" id="UP001521116"/>
    </source>
</evidence>
<feature type="compositionally biased region" description="Low complexity" evidence="2">
    <location>
        <begin position="45"/>
        <end position="74"/>
    </location>
</feature>
<keyword evidence="6" id="KW-1185">Reference proteome</keyword>
<dbReference type="EMBL" id="JAJVDC020000025">
    <property type="protein sequence ID" value="KAL1632924.1"/>
    <property type="molecule type" value="Genomic_DNA"/>
</dbReference>
<feature type="compositionally biased region" description="Basic and acidic residues" evidence="2">
    <location>
        <begin position="1101"/>
        <end position="1110"/>
    </location>
</feature>
<dbReference type="InterPro" id="IPR002213">
    <property type="entry name" value="UDP_glucos_trans"/>
</dbReference>
<gene>
    <name evidence="5" type="ORF">SLS56_003209</name>
</gene>
<dbReference type="Proteomes" id="UP001521116">
    <property type="component" value="Unassembled WGS sequence"/>
</dbReference>
<feature type="compositionally biased region" description="Low complexity" evidence="2">
    <location>
        <begin position="881"/>
        <end position="893"/>
    </location>
</feature>
<organism evidence="5 6">
    <name type="scientific">Neofusicoccum ribis</name>
    <dbReference type="NCBI Taxonomy" id="45134"/>
    <lineage>
        <taxon>Eukaryota</taxon>
        <taxon>Fungi</taxon>
        <taxon>Dikarya</taxon>
        <taxon>Ascomycota</taxon>
        <taxon>Pezizomycotina</taxon>
        <taxon>Dothideomycetes</taxon>
        <taxon>Dothideomycetes incertae sedis</taxon>
        <taxon>Botryosphaeriales</taxon>
        <taxon>Botryosphaeriaceae</taxon>
        <taxon>Neofusicoccum</taxon>
    </lineage>
</organism>
<protein>
    <recommendedName>
        <fullName evidence="7">Glycosyltransferase family 28 N-terminal domain-containing protein</fullName>
    </recommendedName>
</protein>
<feature type="domain" description="Glycosyltransferase family 28 N-terminal" evidence="3">
    <location>
        <begin position="297"/>
        <end position="457"/>
    </location>
</feature>
<feature type="compositionally biased region" description="Gly residues" evidence="2">
    <location>
        <begin position="1281"/>
        <end position="1296"/>
    </location>
</feature>
<dbReference type="Pfam" id="PF03033">
    <property type="entry name" value="Glyco_transf_28"/>
    <property type="match status" value="1"/>
</dbReference>
<evidence type="ECO:0000313" key="5">
    <source>
        <dbReference type="EMBL" id="KAL1632924.1"/>
    </source>
</evidence>
<dbReference type="InterPro" id="IPR050426">
    <property type="entry name" value="Glycosyltransferase_28"/>
</dbReference>
<dbReference type="Gene3D" id="3.40.50.2000">
    <property type="entry name" value="Glycogen Phosphorylase B"/>
    <property type="match status" value="2"/>
</dbReference>
<evidence type="ECO:0000256" key="1">
    <source>
        <dbReference type="ARBA" id="ARBA00022679"/>
    </source>
</evidence>
<feature type="region of interest" description="Disordered" evidence="2">
    <location>
        <begin position="1101"/>
        <end position="1223"/>
    </location>
</feature>
<evidence type="ECO:0008006" key="7">
    <source>
        <dbReference type="Google" id="ProtNLM"/>
    </source>
</evidence>
<name>A0ABR3T030_9PEZI</name>
<dbReference type="Pfam" id="PF06722">
    <property type="entry name" value="EryCIII-like_C"/>
    <property type="match status" value="1"/>
</dbReference>
<feature type="region of interest" description="Disordered" evidence="2">
    <location>
        <begin position="825"/>
        <end position="936"/>
    </location>
</feature>
<sequence>MAAQRQTSPVMADEQGHPIFPSAIPPETAGMTELIPPRPRRTPDSSSQTLTASPAASPSRPSTARSTPSTTSAPTQPPRRPRPARPLSPSTPDPAAQLRVIERSASERLPAPQRVSLAEKRAATSEMAPSLPPGQPFFYDFDEYSPSESDTSTSSSDDCQQQNDPAPTRKKLKRRPTDRSLEEAPGWEDRGDDPAAKRYSRFSVGNQYFKTKGKVSRLDGRLKISVDETANTGWLAKALGSGIKHHLGLKRDKDRVRSPEAGRDQQQAADALDAIRRENLGQDGGVKVPERIPKLNVVIIVIGSRGDIQPFLKVGKILQNDHGHRVRIATHPAFKDFVEKDSGLEFFSVGGDPSELMAFMVKNPGLIPSVETVKAGEIGRRRKSMYDMFNGMWRACINATDDESDKANIKMMGEKDPFVADAIIANPPSFAHVHIAERLGIPLHMMFTFPYTPTSQFPHPLANIKRSNIDDSYTNFMSYPLVEMMTWQGLGDLVNKFRVKTLSLEPVPYTYMWSPALVPKPEDWGPEVNVTGFTFLDLASSFTPPDDLTKFLEAGPPPVYIGFGSIVVDDPDAFTEMIFHAVELAGVRALVSKGWGGIGGEDSAPDNVYLLENTPHDWLFPRVSAVVHHGGAGTTAIGLKCGKPTMIVPFFGDQPFWGAMVAKAKAGAHACIPYKKLTAERLAEGIAQCLSDEARANVAEMAERIEAEGDGAANAVASFHASLPLSGEHSMRCAILDDRVATWQLKEKGKWKGSGGVKLSPLAAEILTAQKRVRWSDLRLARTYDWNDFDGPGEPISGVGGAVTGTVVEATQGIGSVPANIMKSVKKHGRHEHKKRKLAKKKQKALDTAAREQPSPPAPDLDVKSQELRESEAVETDDKAAATTGEEGQQQQAQEEEEKEPQPDDSSQRPNAPTRASTTLSTLTDPGDPLPTEVCRTTGRGLHQSASALARAPVDLALALAQGFHNAPRLYGDDTVRRPVRVTGWRSGLRASRRELAYGVYDGWTGLWKQPARGWREGGLAGAVRGAGLGAGGLVLKNVSAVVGPVGFCAKGLHREVRRRRGEKPLGPVRRARILQGRGEGVGVEAFAECEGRVLQAWDAKEKEADERKSGGKKKQKKTKDEGATAGDGDVVVDEKLQLAAGQRPVPRRRSTLKKKQRPPKAAGAKKRQSQAPVGEEEEGQQPPAIPRRSASAKTPRTEAEMGKRAGTVFDVDDHPDDGDEQQDRFEGFVFHDGAAAKQPDEVAGKDSMAEELAVAERKPSPGDPALVRSASDTVDFAFGGRDGSGNGNGNGVTAA</sequence>
<feature type="domain" description="Erythromycin biosynthesis protein CIII-like C-terminal" evidence="4">
    <location>
        <begin position="603"/>
        <end position="706"/>
    </location>
</feature>
<feature type="compositionally biased region" description="Basic and acidic residues" evidence="2">
    <location>
        <begin position="861"/>
        <end position="880"/>
    </location>
</feature>
<evidence type="ECO:0000259" key="3">
    <source>
        <dbReference type="Pfam" id="PF03033"/>
    </source>
</evidence>
<feature type="compositionally biased region" description="Basic and acidic residues" evidence="2">
    <location>
        <begin position="175"/>
        <end position="196"/>
    </location>
</feature>
<feature type="region of interest" description="Disordered" evidence="2">
    <location>
        <begin position="1"/>
        <end position="198"/>
    </location>
</feature>
<dbReference type="SUPFAM" id="SSF53756">
    <property type="entry name" value="UDP-Glycosyltransferase/glycogen phosphorylase"/>
    <property type="match status" value="1"/>
</dbReference>
<feature type="compositionally biased region" description="Basic residues" evidence="2">
    <location>
        <begin position="1146"/>
        <end position="1169"/>
    </location>
</feature>
<accession>A0ABR3T030</accession>
<dbReference type="InterPro" id="IPR010610">
    <property type="entry name" value="EryCIII-like_C"/>
</dbReference>
<feature type="compositionally biased region" description="Polar residues" evidence="2">
    <location>
        <begin position="904"/>
        <end position="924"/>
    </location>
</feature>
<feature type="compositionally biased region" description="Basic residues" evidence="2">
    <location>
        <begin position="825"/>
        <end position="843"/>
    </location>
</feature>
<evidence type="ECO:0000259" key="4">
    <source>
        <dbReference type="Pfam" id="PF06722"/>
    </source>
</evidence>
<dbReference type="InterPro" id="IPR004276">
    <property type="entry name" value="GlycoTrans_28_N"/>
</dbReference>
<proteinExistence type="predicted"/>